<dbReference type="CDD" id="cd00412">
    <property type="entry name" value="pyrophosphatase"/>
    <property type="match status" value="1"/>
</dbReference>
<feature type="binding site" evidence="5">
    <location>
        <position position="97"/>
    </location>
    <ligand>
        <name>Mg(2+)</name>
        <dbReference type="ChEBI" id="CHEBI:18420"/>
        <label>2</label>
    </ligand>
</feature>
<dbReference type="Proteomes" id="UP000315949">
    <property type="component" value="Unassembled WGS sequence"/>
</dbReference>
<keyword evidence="5" id="KW-0963">Cytoplasm</keyword>
<organism evidence="7 8">
    <name type="scientific">Luteimonas wenzhouensis</name>
    <dbReference type="NCBI Taxonomy" id="2599615"/>
    <lineage>
        <taxon>Bacteria</taxon>
        <taxon>Pseudomonadati</taxon>
        <taxon>Pseudomonadota</taxon>
        <taxon>Gammaproteobacteria</taxon>
        <taxon>Lysobacterales</taxon>
        <taxon>Lysobacteraceae</taxon>
        <taxon>Luteimonas</taxon>
    </lineage>
</organism>
<name>A0A5C5U1D1_9GAMM</name>
<evidence type="ECO:0000313" key="8">
    <source>
        <dbReference type="Proteomes" id="UP000315949"/>
    </source>
</evidence>
<feature type="signal peptide" evidence="6">
    <location>
        <begin position="1"/>
        <end position="20"/>
    </location>
</feature>
<dbReference type="HAMAP" id="MF_00209">
    <property type="entry name" value="Inorganic_PPase"/>
    <property type="match status" value="1"/>
</dbReference>
<feature type="binding site" evidence="5">
    <location>
        <position position="129"/>
    </location>
    <ligand>
        <name>Mg(2+)</name>
        <dbReference type="ChEBI" id="CHEBI:18420"/>
        <label>1</label>
    </ligand>
</feature>
<dbReference type="EMBL" id="VOHE01000003">
    <property type="protein sequence ID" value="TWT19847.1"/>
    <property type="molecule type" value="Genomic_DNA"/>
</dbReference>
<keyword evidence="6" id="KW-0732">Signal</keyword>
<reference evidence="7 8" key="1">
    <citation type="submission" date="2019-07" db="EMBL/GenBank/DDBJ databases">
        <title>Luteimonas sp. YD-1 nov., isolated from acidic soil.</title>
        <authorList>
            <person name="Zhou J."/>
        </authorList>
    </citation>
    <scope>NUCLEOTIDE SEQUENCE [LARGE SCALE GENOMIC DNA]</scope>
    <source>
        <strain evidence="7 8">YD-1</strain>
    </source>
</reference>
<dbReference type="SUPFAM" id="SSF50324">
    <property type="entry name" value="Inorganic pyrophosphatase"/>
    <property type="match status" value="1"/>
</dbReference>
<comment type="caution">
    <text evidence="7">The sequence shown here is derived from an EMBL/GenBank/DDBJ whole genome shotgun (WGS) entry which is preliminary data.</text>
</comment>
<comment type="cofactor">
    <cofactor evidence="1 5">
        <name>Mg(2+)</name>
        <dbReference type="ChEBI" id="CHEBI:18420"/>
    </cofactor>
</comment>
<dbReference type="RefSeq" id="WP_146312468.1">
    <property type="nucleotide sequence ID" value="NZ_VOHE01000003.1"/>
</dbReference>
<feature type="chain" id="PRO_5022938384" description="Inorganic pyrophosphatase" evidence="6">
    <location>
        <begin position="21"/>
        <end position="205"/>
    </location>
</feature>
<feature type="binding site" evidence="5">
    <location>
        <position position="56"/>
    </location>
    <ligand>
        <name>substrate</name>
    </ligand>
</feature>
<evidence type="ECO:0000256" key="4">
    <source>
        <dbReference type="ARBA" id="ARBA00022842"/>
    </source>
</evidence>
<evidence type="ECO:0000256" key="3">
    <source>
        <dbReference type="ARBA" id="ARBA00022801"/>
    </source>
</evidence>
<keyword evidence="4 5" id="KW-0460">Magnesium</keyword>
<evidence type="ECO:0000313" key="7">
    <source>
        <dbReference type="EMBL" id="TWT19847.1"/>
    </source>
</evidence>
<dbReference type="AlphaFoldDB" id="A0A5C5U1D1"/>
<evidence type="ECO:0000256" key="2">
    <source>
        <dbReference type="ARBA" id="ARBA00022723"/>
    </source>
</evidence>
<dbReference type="EC" id="3.6.1.1" evidence="5"/>
<accession>A0A5C5U1D1</accession>
<feature type="binding site" evidence="5">
    <location>
        <position position="97"/>
    </location>
    <ligand>
        <name>Mg(2+)</name>
        <dbReference type="ChEBI" id="CHEBI:18420"/>
        <label>1</label>
    </ligand>
</feature>
<evidence type="ECO:0000256" key="5">
    <source>
        <dbReference type="HAMAP-Rule" id="MF_00209"/>
    </source>
</evidence>
<dbReference type="OrthoDB" id="5187599at2"/>
<keyword evidence="2 5" id="KW-0479">Metal-binding</keyword>
<dbReference type="PANTHER" id="PTHR10286">
    <property type="entry name" value="INORGANIC PYROPHOSPHATASE"/>
    <property type="match status" value="1"/>
</dbReference>
<feature type="binding site" evidence="5">
    <location>
        <position position="92"/>
    </location>
    <ligand>
        <name>Mg(2+)</name>
        <dbReference type="ChEBI" id="CHEBI:18420"/>
        <label>1</label>
    </ligand>
</feature>
<comment type="similarity">
    <text evidence="5">Belongs to the PPase family.</text>
</comment>
<dbReference type="Pfam" id="PF00719">
    <property type="entry name" value="Pyrophosphatase"/>
    <property type="match status" value="1"/>
</dbReference>
<dbReference type="PROSITE" id="PS00387">
    <property type="entry name" value="PPASE"/>
    <property type="match status" value="1"/>
</dbReference>
<comment type="catalytic activity">
    <reaction evidence="5">
        <text>diphosphate + H2O = 2 phosphate + H(+)</text>
        <dbReference type="Rhea" id="RHEA:24576"/>
        <dbReference type="ChEBI" id="CHEBI:15377"/>
        <dbReference type="ChEBI" id="CHEBI:15378"/>
        <dbReference type="ChEBI" id="CHEBI:33019"/>
        <dbReference type="ChEBI" id="CHEBI:43474"/>
        <dbReference type="EC" id="3.6.1.1"/>
    </reaction>
</comment>
<comment type="subcellular location">
    <subcellularLocation>
        <location evidence="5">Cytoplasm</location>
    </subcellularLocation>
</comment>
<proteinExistence type="inferred from homology"/>
<dbReference type="GO" id="GO:0006796">
    <property type="term" value="P:phosphate-containing compound metabolic process"/>
    <property type="evidence" value="ECO:0007669"/>
    <property type="project" value="InterPro"/>
</dbReference>
<keyword evidence="8" id="KW-1185">Reference proteome</keyword>
<keyword evidence="3 5" id="KW-0378">Hydrolase</keyword>
<dbReference type="InterPro" id="IPR008162">
    <property type="entry name" value="Pyrophosphatase"/>
</dbReference>
<comment type="subunit">
    <text evidence="5">Homohexamer.</text>
</comment>
<dbReference type="GO" id="GO:0004427">
    <property type="term" value="F:inorganic diphosphate phosphatase activity"/>
    <property type="evidence" value="ECO:0007669"/>
    <property type="project" value="UniProtKB-UniRule"/>
</dbReference>
<dbReference type="Gene3D" id="3.90.80.10">
    <property type="entry name" value="Inorganic pyrophosphatase"/>
    <property type="match status" value="1"/>
</dbReference>
<dbReference type="GO" id="GO:0000287">
    <property type="term" value="F:magnesium ion binding"/>
    <property type="evidence" value="ECO:0007669"/>
    <property type="project" value="UniProtKB-UniRule"/>
</dbReference>
<evidence type="ECO:0000256" key="1">
    <source>
        <dbReference type="ARBA" id="ARBA00001946"/>
    </source>
</evidence>
<feature type="binding site" evidence="5">
    <location>
        <position position="168"/>
    </location>
    <ligand>
        <name>substrate</name>
    </ligand>
</feature>
<dbReference type="InterPro" id="IPR036649">
    <property type="entry name" value="Pyrophosphatase_sf"/>
</dbReference>
<feature type="binding site" evidence="5">
    <location>
        <position position="70"/>
    </location>
    <ligand>
        <name>substrate</name>
    </ligand>
</feature>
<protein>
    <recommendedName>
        <fullName evidence="5">Inorganic pyrophosphatase</fullName>
        <ecNumber evidence="5">3.6.1.1</ecNumber>
    </recommendedName>
    <alternativeName>
        <fullName evidence="5">Pyrophosphate phospho-hydrolase</fullName>
        <shortName evidence="5">PPase</shortName>
    </alternativeName>
</protein>
<dbReference type="GO" id="GO:0005737">
    <property type="term" value="C:cytoplasm"/>
    <property type="evidence" value="ECO:0007669"/>
    <property type="project" value="UniProtKB-SubCell"/>
</dbReference>
<gene>
    <name evidence="5" type="primary">ppa</name>
    <name evidence="7" type="ORF">FQY79_08530</name>
</gene>
<dbReference type="PROSITE" id="PS51257">
    <property type="entry name" value="PROKAR_LIPOPROTEIN"/>
    <property type="match status" value="1"/>
</dbReference>
<sequence length="205" mass="22496">MKRIAGHSALLLLLACFAQAAVAAESIRHPFRASQPPAAPDEVLLAVEIPAGSFTKYEIDEQDGLVYVDRFQSMPVAYPANYGSMPRTLAGDNDPLDALVLTRAPLHPGVLVRFRPIGVLRMTDDGEADEKIIGVPTDKVDPAYAGIRDIGDLPEIERQRIEAFFRVYKDLPAGRNPVALDGFGDAAEAKTVIREALRRYEARER</sequence>
<feature type="binding site" evidence="5">
    <location>
        <position position="82"/>
    </location>
    <ligand>
        <name>substrate</name>
    </ligand>
</feature>
<evidence type="ECO:0000256" key="6">
    <source>
        <dbReference type="SAM" id="SignalP"/>
    </source>
</evidence>
<comment type="function">
    <text evidence="5">Catalyzes the hydrolysis of inorganic pyrophosphate (PPi) forming two phosphate ions.</text>
</comment>